<sequence>MNLKEALIKLNKYSIAKNFVLQSKHHLVQGPMGDKHHCREGIVSQEICNGNASGDFQGVQITTGSFQIWRASGITSELQLYSTVFGALIFAMSIKPQGLQLPKIQLHQKLGKKGIYLELDPWPIVAMASNHFTFFDQRHKLETVLIGIRIPWCSYISSKAANGSSPS</sequence>
<dbReference type="EMBL" id="JBAMMX010000019">
    <property type="protein sequence ID" value="KAK6921549.1"/>
    <property type="molecule type" value="Genomic_DNA"/>
</dbReference>
<proteinExistence type="predicted"/>
<reference evidence="1 2" key="1">
    <citation type="submission" date="2023-12" db="EMBL/GenBank/DDBJ databases">
        <title>A high-quality genome assembly for Dillenia turbinata (Dilleniales).</title>
        <authorList>
            <person name="Chanderbali A."/>
        </authorList>
    </citation>
    <scope>NUCLEOTIDE SEQUENCE [LARGE SCALE GENOMIC DNA]</scope>
    <source>
        <strain evidence="1">LSX21</strain>
        <tissue evidence="1">Leaf</tissue>
    </source>
</reference>
<keyword evidence="2" id="KW-1185">Reference proteome</keyword>
<dbReference type="GO" id="GO:0015979">
    <property type="term" value="P:photosynthesis"/>
    <property type="evidence" value="ECO:0007669"/>
    <property type="project" value="InterPro"/>
</dbReference>
<dbReference type="Pfam" id="PF00223">
    <property type="entry name" value="PsaA_PsaB"/>
    <property type="match status" value="1"/>
</dbReference>
<evidence type="ECO:0000313" key="2">
    <source>
        <dbReference type="Proteomes" id="UP001370490"/>
    </source>
</evidence>
<name>A0AAN8UVN2_9MAGN</name>
<comment type="caution">
    <text evidence="1">The sequence shown here is derived from an EMBL/GenBank/DDBJ whole genome shotgun (WGS) entry which is preliminary data.</text>
</comment>
<gene>
    <name evidence="1" type="ORF">RJ641_012056</name>
</gene>
<dbReference type="InterPro" id="IPR036408">
    <property type="entry name" value="PSI_PsaA/B_sf"/>
</dbReference>
<dbReference type="GO" id="GO:0009579">
    <property type="term" value="C:thylakoid"/>
    <property type="evidence" value="ECO:0007669"/>
    <property type="project" value="InterPro"/>
</dbReference>
<dbReference type="AlphaFoldDB" id="A0AAN8UVN2"/>
<dbReference type="InterPro" id="IPR001280">
    <property type="entry name" value="PSI_PsaA/B"/>
</dbReference>
<dbReference type="Proteomes" id="UP001370490">
    <property type="component" value="Unassembled WGS sequence"/>
</dbReference>
<accession>A0AAN8UVN2</accession>
<dbReference type="GO" id="GO:0016020">
    <property type="term" value="C:membrane"/>
    <property type="evidence" value="ECO:0007669"/>
    <property type="project" value="InterPro"/>
</dbReference>
<protein>
    <submittedName>
        <fullName evidence="1">Photosystem I PsaA/PsaB</fullName>
    </submittedName>
</protein>
<organism evidence="1 2">
    <name type="scientific">Dillenia turbinata</name>
    <dbReference type="NCBI Taxonomy" id="194707"/>
    <lineage>
        <taxon>Eukaryota</taxon>
        <taxon>Viridiplantae</taxon>
        <taxon>Streptophyta</taxon>
        <taxon>Embryophyta</taxon>
        <taxon>Tracheophyta</taxon>
        <taxon>Spermatophyta</taxon>
        <taxon>Magnoliopsida</taxon>
        <taxon>eudicotyledons</taxon>
        <taxon>Gunneridae</taxon>
        <taxon>Pentapetalae</taxon>
        <taxon>Dilleniales</taxon>
        <taxon>Dilleniaceae</taxon>
        <taxon>Dillenia</taxon>
    </lineage>
</organism>
<dbReference type="Gene3D" id="1.20.1130.10">
    <property type="entry name" value="Photosystem I PsaA/PsaB"/>
    <property type="match status" value="1"/>
</dbReference>
<dbReference type="SUPFAM" id="SSF81558">
    <property type="entry name" value="Photosystem I subunits PsaA/PsaB"/>
    <property type="match status" value="1"/>
</dbReference>
<evidence type="ECO:0000313" key="1">
    <source>
        <dbReference type="EMBL" id="KAK6921549.1"/>
    </source>
</evidence>